<evidence type="ECO:0000259" key="8">
    <source>
        <dbReference type="Pfam" id="PF02879"/>
    </source>
</evidence>
<gene>
    <name evidence="10" type="ORF">OVS_03765</name>
</gene>
<dbReference type="SUPFAM" id="SSF53738">
    <property type="entry name" value="Phosphoglucomutase, first 3 domains"/>
    <property type="match status" value="3"/>
</dbReference>
<evidence type="ECO:0000259" key="7">
    <source>
        <dbReference type="Pfam" id="PF02878"/>
    </source>
</evidence>
<dbReference type="EMBL" id="CP006935">
    <property type="protein sequence ID" value="AHC40052.1"/>
    <property type="molecule type" value="Genomic_DNA"/>
</dbReference>
<comment type="cofactor">
    <cofactor evidence="1">
        <name>Mg(2+)</name>
        <dbReference type="ChEBI" id="CHEBI:18420"/>
    </cofactor>
</comment>
<dbReference type="InterPro" id="IPR016066">
    <property type="entry name" value="A-D-PHexomutase_CS"/>
</dbReference>
<keyword evidence="11" id="KW-1185">Reference proteome</keyword>
<name>A0ABM5P0Z9_9MOLU</name>
<keyword evidence="5" id="KW-0460">Magnesium</keyword>
<feature type="domain" description="Alpha-D-phosphohexomutase alpha/beta/alpha" evidence="9">
    <location>
        <begin position="328"/>
        <end position="438"/>
    </location>
</feature>
<evidence type="ECO:0000256" key="6">
    <source>
        <dbReference type="ARBA" id="ARBA00023235"/>
    </source>
</evidence>
<sequence length="601" mass="69742">MKERALSPRELYLKWVNSKSLSSIEKQKLKMLTPKEQVQMFTIDGSEFQFGTSGIRALTGLGPKQINIHTCKVFAVAYALFLMNEPGADPVIIGYDNRENGAIFAKTIYQVLRQHSINALISSESIATPVLAFYIKYRNLKGGVMITASHNPMNYNGFKVYGPNGGQLSMEQEFKIRNYFPEPKDYLAVKYSSETFFETVGNEVFDLYTLSLTREIKRRLGLFYFLGSTIMRTIKFLFSSHHGTSSGRMASLSRNFGAQKFKEFYWECTPTSNFSEEEITNPEEPRSFKSMAREARNLNIDYLIAHDPDSDRSALAEWVGDKWYHFTGNEIAVLLAHFLLELSQNPRFSSQIQYKYLVTTYVSGDFIDKVVKLFQPDFQIEIIRTDTGFKSIGQKVDEYSQRGEVLLGCEEAIGGLFLPEISLEKDGFQQTILTMYMIGFCKFGASKEPLETNERKLISQLYWLMWKTGWAWLGKTVSFKINEKEKENILRKLNWLASQEKRVQLERFQFKTTKGESEGIFKFTFFGCSESWIKTRFSGTEPKFKLYFNLYSNISEFKKQETKNWESIVRERRARLNYTIQLLTKLLETYLFHEELIDIEI</sequence>
<dbReference type="InterPro" id="IPR005844">
    <property type="entry name" value="A-D-PHexomutase_a/b/a-I"/>
</dbReference>
<dbReference type="PANTHER" id="PTHR45745">
    <property type="entry name" value="PHOSPHOMANNOMUTASE 45A"/>
    <property type="match status" value="1"/>
</dbReference>
<dbReference type="InterPro" id="IPR005845">
    <property type="entry name" value="A-D-PHexomutase_a/b/a-II"/>
</dbReference>
<reference evidence="10 11" key="1">
    <citation type="journal article" date="2014" name="Genome Announc.">
        <title>Complete Genome Sequence of Mycoplasma ovis Strain Michigan, a Hemoplasma of Sheep with Two Distinct 16S rRNA Genes.</title>
        <authorList>
            <person name="Deshuillers P.L."/>
            <person name="Santos A.P."/>
            <person name="do Nascimento N.C."/>
            <person name="Hampel J.A."/>
            <person name="Bergin I.L."/>
            <person name="Dyson M.C."/>
            <person name="Messick J.B."/>
        </authorList>
    </citation>
    <scope>NUCLEOTIDE SEQUENCE [LARGE SCALE GENOMIC DNA]</scope>
    <source>
        <strain evidence="10 11">Michigan</strain>
    </source>
</reference>
<dbReference type="InterPro" id="IPR005846">
    <property type="entry name" value="A-D-PHexomutase_a/b/a-III"/>
</dbReference>
<dbReference type="Pfam" id="PF02878">
    <property type="entry name" value="PGM_PMM_I"/>
    <property type="match status" value="1"/>
</dbReference>
<dbReference type="InterPro" id="IPR005841">
    <property type="entry name" value="Alpha-D-phosphohexomutase_SF"/>
</dbReference>
<feature type="domain" description="Alpha-D-phosphohexomutase alpha/beta/alpha" evidence="8">
    <location>
        <begin position="233"/>
        <end position="316"/>
    </location>
</feature>
<dbReference type="Pfam" id="PF02880">
    <property type="entry name" value="PGM_PMM_III"/>
    <property type="match status" value="1"/>
</dbReference>
<evidence type="ECO:0000256" key="4">
    <source>
        <dbReference type="ARBA" id="ARBA00022723"/>
    </source>
</evidence>
<evidence type="ECO:0000256" key="5">
    <source>
        <dbReference type="ARBA" id="ARBA00022842"/>
    </source>
</evidence>
<dbReference type="RefSeq" id="WP_024071511.1">
    <property type="nucleotide sequence ID" value="NC_023062.1"/>
</dbReference>
<keyword evidence="3" id="KW-0597">Phosphoprotein</keyword>
<evidence type="ECO:0000256" key="3">
    <source>
        <dbReference type="ARBA" id="ARBA00022553"/>
    </source>
</evidence>
<protein>
    <submittedName>
        <fullName evidence="10">Phosphoglucomutase</fullName>
    </submittedName>
</protein>
<comment type="similarity">
    <text evidence="2">Belongs to the phosphohexose mutase family.</text>
</comment>
<evidence type="ECO:0000313" key="11">
    <source>
        <dbReference type="Proteomes" id="UP000018745"/>
    </source>
</evidence>
<accession>A0ABM5P0Z9</accession>
<evidence type="ECO:0000259" key="9">
    <source>
        <dbReference type="Pfam" id="PF02880"/>
    </source>
</evidence>
<keyword evidence="6" id="KW-0413">Isomerase</keyword>
<dbReference type="InterPro" id="IPR016055">
    <property type="entry name" value="A-D-PHexomutase_a/b/a-I/II/III"/>
</dbReference>
<evidence type="ECO:0000313" key="10">
    <source>
        <dbReference type="EMBL" id="AHC40052.1"/>
    </source>
</evidence>
<organism evidence="10 11">
    <name type="scientific">Mycoplasma ovis str. Michigan</name>
    <dbReference type="NCBI Taxonomy" id="1415773"/>
    <lineage>
        <taxon>Bacteria</taxon>
        <taxon>Bacillati</taxon>
        <taxon>Mycoplasmatota</taxon>
        <taxon>Mollicutes</taxon>
        <taxon>Mycoplasmataceae</taxon>
        <taxon>Mycoplasma</taxon>
    </lineage>
</organism>
<dbReference type="PROSITE" id="PS00710">
    <property type="entry name" value="PGM_PMM"/>
    <property type="match status" value="1"/>
</dbReference>
<dbReference type="PRINTS" id="PR00509">
    <property type="entry name" value="PGMPMM"/>
</dbReference>
<proteinExistence type="inferred from homology"/>
<keyword evidence="4" id="KW-0479">Metal-binding</keyword>
<dbReference type="PANTHER" id="PTHR45745:SF1">
    <property type="entry name" value="PHOSPHOGLUCOMUTASE 2B-RELATED"/>
    <property type="match status" value="1"/>
</dbReference>
<feature type="domain" description="Alpha-D-phosphohexomutase alpha/beta/alpha" evidence="7">
    <location>
        <begin position="49"/>
        <end position="182"/>
    </location>
</feature>
<evidence type="ECO:0000256" key="1">
    <source>
        <dbReference type="ARBA" id="ARBA00001946"/>
    </source>
</evidence>
<dbReference type="Proteomes" id="UP000018745">
    <property type="component" value="Chromosome"/>
</dbReference>
<evidence type="ECO:0000256" key="2">
    <source>
        <dbReference type="ARBA" id="ARBA00010231"/>
    </source>
</evidence>
<dbReference type="Pfam" id="PF02879">
    <property type="entry name" value="PGM_PMM_II"/>
    <property type="match status" value="1"/>
</dbReference>
<dbReference type="Gene3D" id="3.40.120.10">
    <property type="entry name" value="Alpha-D-Glucose-1,6-Bisphosphate, subunit A, domain 3"/>
    <property type="match status" value="3"/>
</dbReference>